<keyword evidence="2" id="KW-1185">Reference proteome</keyword>
<name>A0A4Y2N4D1_ARAVE</name>
<gene>
    <name evidence="1" type="ORF">AVEN_99779_1</name>
</gene>
<dbReference type="OrthoDB" id="6437260at2759"/>
<dbReference type="EMBL" id="BGPR01207702">
    <property type="protein sequence ID" value="GBN34255.1"/>
    <property type="molecule type" value="Genomic_DNA"/>
</dbReference>
<evidence type="ECO:0000313" key="1">
    <source>
        <dbReference type="EMBL" id="GBN34255.1"/>
    </source>
</evidence>
<comment type="caution">
    <text evidence="1">The sequence shown here is derived from an EMBL/GenBank/DDBJ whole genome shotgun (WGS) entry which is preliminary data.</text>
</comment>
<dbReference type="AlphaFoldDB" id="A0A4Y2N4D1"/>
<accession>A0A4Y2N4D1</accession>
<sequence length="101" mass="11440">MLKRTEHFIQDLININDECGPVESKLTGFHKKLFTQSDEANHSLTKVLGTNDMGYFIIGPRSERPIEVVMRGLPRNINGAVLKKALVQKYEFVVGKVVRLT</sequence>
<dbReference type="Proteomes" id="UP000499080">
    <property type="component" value="Unassembled WGS sequence"/>
</dbReference>
<organism evidence="1 2">
    <name type="scientific">Araneus ventricosus</name>
    <name type="common">Orbweaver spider</name>
    <name type="synonym">Epeira ventricosa</name>
    <dbReference type="NCBI Taxonomy" id="182803"/>
    <lineage>
        <taxon>Eukaryota</taxon>
        <taxon>Metazoa</taxon>
        <taxon>Ecdysozoa</taxon>
        <taxon>Arthropoda</taxon>
        <taxon>Chelicerata</taxon>
        <taxon>Arachnida</taxon>
        <taxon>Araneae</taxon>
        <taxon>Araneomorphae</taxon>
        <taxon>Entelegynae</taxon>
        <taxon>Araneoidea</taxon>
        <taxon>Araneidae</taxon>
        <taxon>Araneus</taxon>
    </lineage>
</organism>
<evidence type="ECO:0000313" key="2">
    <source>
        <dbReference type="Proteomes" id="UP000499080"/>
    </source>
</evidence>
<protein>
    <submittedName>
        <fullName evidence="1">Uncharacterized protein</fullName>
    </submittedName>
</protein>
<proteinExistence type="predicted"/>
<reference evidence="1 2" key="1">
    <citation type="journal article" date="2019" name="Sci. Rep.">
        <title>Orb-weaving spider Araneus ventricosus genome elucidates the spidroin gene catalogue.</title>
        <authorList>
            <person name="Kono N."/>
            <person name="Nakamura H."/>
            <person name="Ohtoshi R."/>
            <person name="Moran D.A.P."/>
            <person name="Shinohara A."/>
            <person name="Yoshida Y."/>
            <person name="Fujiwara M."/>
            <person name="Mori M."/>
            <person name="Tomita M."/>
            <person name="Arakawa K."/>
        </authorList>
    </citation>
    <scope>NUCLEOTIDE SEQUENCE [LARGE SCALE GENOMIC DNA]</scope>
</reference>